<dbReference type="Pfam" id="PF13817">
    <property type="entry name" value="DDE_Tnp_IS66_C"/>
    <property type="match status" value="1"/>
</dbReference>
<evidence type="ECO:0000313" key="7">
    <source>
        <dbReference type="Proteomes" id="UP000235994"/>
    </source>
</evidence>
<evidence type="ECO:0000259" key="5">
    <source>
        <dbReference type="Pfam" id="PF13817"/>
    </source>
</evidence>
<evidence type="ECO:0000256" key="1">
    <source>
        <dbReference type="SAM" id="MobiDB-lite"/>
    </source>
</evidence>
<protein>
    <submittedName>
        <fullName evidence="6">IS66 family transposase</fullName>
    </submittedName>
</protein>
<evidence type="ECO:0000259" key="4">
    <source>
        <dbReference type="Pfam" id="PF13007"/>
    </source>
</evidence>
<feature type="region of interest" description="Disordered" evidence="1">
    <location>
        <begin position="127"/>
        <end position="158"/>
    </location>
</feature>
<dbReference type="Pfam" id="PF03050">
    <property type="entry name" value="DDE_Tnp_IS66"/>
    <property type="match status" value="1"/>
</dbReference>
<proteinExistence type="predicted"/>
<organism evidence="6 7">
    <name type="scientific">Achromobacter pulmonis</name>
    <dbReference type="NCBI Taxonomy" id="1389932"/>
    <lineage>
        <taxon>Bacteria</taxon>
        <taxon>Pseudomonadati</taxon>
        <taxon>Pseudomonadota</taxon>
        <taxon>Betaproteobacteria</taxon>
        <taxon>Burkholderiales</taxon>
        <taxon>Alcaligenaceae</taxon>
        <taxon>Achromobacter</taxon>
    </lineage>
</organism>
<feature type="domain" description="Transposase IS66 central" evidence="2">
    <location>
        <begin position="232"/>
        <end position="517"/>
    </location>
</feature>
<dbReference type="Pfam" id="PF13005">
    <property type="entry name" value="zf-IS66"/>
    <property type="match status" value="1"/>
</dbReference>
<gene>
    <name evidence="6" type="ORF">C1I89_26550</name>
</gene>
<reference evidence="6 7" key="1">
    <citation type="submission" date="2018-01" db="EMBL/GenBank/DDBJ databases">
        <title>The draft genome of an aniline degradation strain ANB-1.</title>
        <authorList>
            <person name="Zhang L."/>
            <person name="Jiang J."/>
        </authorList>
    </citation>
    <scope>NUCLEOTIDE SEQUENCE [LARGE SCALE GENOMIC DNA]</scope>
    <source>
        <strain evidence="6 7">ANB-1</strain>
    </source>
</reference>
<comment type="caution">
    <text evidence="6">The sequence shown here is derived from an EMBL/GenBank/DDBJ whole genome shotgun (WGS) entry which is preliminary data.</text>
</comment>
<dbReference type="InterPro" id="IPR039552">
    <property type="entry name" value="IS66_C"/>
</dbReference>
<dbReference type="PANTHER" id="PTHR33678:SF1">
    <property type="entry name" value="BLL1576 PROTEIN"/>
    <property type="match status" value="1"/>
</dbReference>
<dbReference type="InterPro" id="IPR052344">
    <property type="entry name" value="Transposase-related"/>
</dbReference>
<dbReference type="RefSeq" id="WP_102775360.1">
    <property type="nucleotide sequence ID" value="NZ_POQS01000007.1"/>
</dbReference>
<dbReference type="InterPro" id="IPR024474">
    <property type="entry name" value="Znf_dom_IS66"/>
</dbReference>
<evidence type="ECO:0000313" key="6">
    <source>
        <dbReference type="EMBL" id="PND31398.1"/>
    </source>
</evidence>
<dbReference type="NCBIfam" id="NF033517">
    <property type="entry name" value="transpos_IS66"/>
    <property type="match status" value="1"/>
</dbReference>
<dbReference type="EMBL" id="POQS01000007">
    <property type="protein sequence ID" value="PND31398.1"/>
    <property type="molecule type" value="Genomic_DNA"/>
</dbReference>
<sequence length="577" mass="64546">MSERHAIPLLSNVETAPQPGELPITIEAFHVALQAEREKVLAELRPTLEREITEHVTAQIERTVAAQVEAHRQALEASFDQRVAAGVAQKVQEILEQWRLSRHRMFGPSSESHQGELFNEVEALADQAAGTEDEHEGEPAPVQDKARPKRGHRRALPPELPRVQIEIDVPEEERQCVCGTPMVRIGEDVSEQLDIVPMQIRVIRTVRPRYACPKGDQAPVQPPAPAQILPRSNFSAGFLAMMAVVKYVDGLPLARFEKVLARHHVDIPRQSMARAMIKLAQALQPLHNLARDTLLEAPVIYMDETTVQVLKEPGRSPTAKSYMWVQRGGPPGRTAVLFDYDTSRSGKVPLRLLEGWQGYLMTDGYEGYAPVARLPGVEHLACAAHARRKFVEAKRSSPNGKSARADYALDLFARLYRIEAKVKDASDAQRFEARQTHSLPILQKLRAWLDETLPLVTPRSKLGEALGYLCKVWPRLIRYTERGDLPIDNNLLEGGAIKPFVIGRKGWLFSDTPAGAHASAVLYSLLQTAKANDREPYAWLRFVLERLPLAKTVDEIEALLPWNTHDQDLAMNLAASE</sequence>
<dbReference type="InterPro" id="IPR004291">
    <property type="entry name" value="Transposase_IS66_central"/>
</dbReference>
<accession>A0A2N8KD60</accession>
<feature type="domain" description="Transposase IS66 zinc-finger binding" evidence="3">
    <location>
        <begin position="174"/>
        <end position="214"/>
    </location>
</feature>
<dbReference type="AlphaFoldDB" id="A0A2N8KD60"/>
<dbReference type="PANTHER" id="PTHR33678">
    <property type="entry name" value="BLL1576 PROTEIN"/>
    <property type="match status" value="1"/>
</dbReference>
<evidence type="ECO:0000259" key="2">
    <source>
        <dbReference type="Pfam" id="PF03050"/>
    </source>
</evidence>
<feature type="domain" description="Transposase IS66 C-terminal" evidence="5">
    <location>
        <begin position="524"/>
        <end position="562"/>
    </location>
</feature>
<dbReference type="Pfam" id="PF13007">
    <property type="entry name" value="LZ_Tnp_IS66"/>
    <property type="match status" value="1"/>
</dbReference>
<dbReference type="InterPro" id="IPR024463">
    <property type="entry name" value="Transposase_TnpC_homeodom"/>
</dbReference>
<evidence type="ECO:0000259" key="3">
    <source>
        <dbReference type="Pfam" id="PF13005"/>
    </source>
</evidence>
<name>A0A2N8KD60_9BURK</name>
<keyword evidence="7" id="KW-1185">Reference proteome</keyword>
<feature type="domain" description="Transposase TnpC homeodomain" evidence="4">
    <location>
        <begin position="96"/>
        <end position="165"/>
    </location>
</feature>
<dbReference type="Proteomes" id="UP000235994">
    <property type="component" value="Unassembled WGS sequence"/>
</dbReference>